<evidence type="ECO:0000256" key="5">
    <source>
        <dbReference type="ARBA" id="ARBA00023136"/>
    </source>
</evidence>
<dbReference type="GO" id="GO:0022857">
    <property type="term" value="F:transmembrane transporter activity"/>
    <property type="evidence" value="ECO:0007669"/>
    <property type="project" value="InterPro"/>
</dbReference>
<dbReference type="Pfam" id="PF07690">
    <property type="entry name" value="MFS_1"/>
    <property type="match status" value="1"/>
</dbReference>
<feature type="domain" description="Major facilitator superfamily (MFS) profile" evidence="7">
    <location>
        <begin position="19"/>
        <end position="412"/>
    </location>
</feature>
<dbReference type="SUPFAM" id="SSF103473">
    <property type="entry name" value="MFS general substrate transporter"/>
    <property type="match status" value="1"/>
</dbReference>
<evidence type="ECO:0000259" key="7">
    <source>
        <dbReference type="PROSITE" id="PS50850"/>
    </source>
</evidence>
<evidence type="ECO:0000256" key="1">
    <source>
        <dbReference type="ARBA" id="ARBA00004651"/>
    </source>
</evidence>
<evidence type="ECO:0000256" key="6">
    <source>
        <dbReference type="SAM" id="Phobius"/>
    </source>
</evidence>
<comment type="caution">
    <text evidence="8">The sequence shown here is derived from an EMBL/GenBank/DDBJ whole genome shotgun (WGS) entry which is preliminary data.</text>
</comment>
<dbReference type="PANTHER" id="PTHR43124">
    <property type="entry name" value="PURINE EFFLUX PUMP PBUE"/>
    <property type="match status" value="1"/>
</dbReference>
<dbReference type="PANTHER" id="PTHR43124:SF6">
    <property type="entry name" value="TRANSPORTER ARAJ-RELATED"/>
    <property type="match status" value="1"/>
</dbReference>
<feature type="transmembrane region" description="Helical" evidence="6">
    <location>
        <begin position="172"/>
        <end position="193"/>
    </location>
</feature>
<organism evidence="8 9">
    <name type="scientific">Bifidobacterium pullorum</name>
    <dbReference type="NCBI Taxonomy" id="78448"/>
    <lineage>
        <taxon>Bacteria</taxon>
        <taxon>Bacillati</taxon>
        <taxon>Actinomycetota</taxon>
        <taxon>Actinomycetes</taxon>
        <taxon>Bifidobacteriales</taxon>
        <taxon>Bifidobacteriaceae</taxon>
        <taxon>Bifidobacterium</taxon>
    </lineage>
</organism>
<name>A0A7V8HPB4_9BIFI</name>
<feature type="transmembrane region" description="Helical" evidence="6">
    <location>
        <begin position="59"/>
        <end position="77"/>
    </location>
</feature>
<dbReference type="InterPro" id="IPR020846">
    <property type="entry name" value="MFS_dom"/>
</dbReference>
<comment type="subcellular location">
    <subcellularLocation>
        <location evidence="1">Cell membrane</location>
        <topology evidence="1">Multi-pass membrane protein</topology>
    </subcellularLocation>
</comment>
<reference evidence="8 9" key="1">
    <citation type="submission" date="2014-03" db="EMBL/GenBank/DDBJ databases">
        <title>Genomics of Bifidobacteria.</title>
        <authorList>
            <person name="Ventura M."/>
            <person name="Milani C."/>
            <person name="Lugli G.A."/>
        </authorList>
    </citation>
    <scope>NUCLEOTIDE SEQUENCE [LARGE SCALE GENOMIC DNA]</scope>
    <source>
        <strain evidence="8 9">LMG 21816</strain>
    </source>
</reference>
<accession>A0A7V8HPB4</accession>
<feature type="transmembrane region" description="Helical" evidence="6">
    <location>
        <begin position="84"/>
        <end position="103"/>
    </location>
</feature>
<sequence length="412" mass="43217">MIPFFHDYGNIKGTTMKRSILALASGAFVLGAAEFVMMGILPQAAAAMGVDIPTAGNYISSYAIGVCVGTLMLVFGRRVPPKKLILLFMAITLVGNLLSAVALNSPMLIVGRFISGLPHGAFFGTATLIAKTLADKGKEAQAVSMMVTGQTVANMLGVPAGTMMAEFMSWRLAFGILAAWAAMTVVLVLAWVPRVEPIKDAGLAGQFRFLKKPGPWMVLIAVFTGNAGIFCWWSYVSPWLTEVGGYASGVVPLLMMLAGFGMVVGGLVGGRICDRWRHAGTAALGQAVSGIGLLFVFLVPGSPVICAILTFWIAFGLFFVSSPQQLLMAEAGKGGGELLGGATVQVAFNFGNAVGSIIGGAMLTVSGMNYHYPRTRRSAAGGDRRGAVGAVLAPLRRQRSLRSAITMIQWAG</sequence>
<evidence type="ECO:0000313" key="9">
    <source>
        <dbReference type="Proteomes" id="UP000029109"/>
    </source>
</evidence>
<feature type="transmembrane region" description="Helical" evidence="6">
    <location>
        <begin position="109"/>
        <end position="130"/>
    </location>
</feature>
<protein>
    <submittedName>
        <fullName evidence="8">Arabinose efflux permease</fullName>
    </submittedName>
</protein>
<dbReference type="PROSITE" id="PS50850">
    <property type="entry name" value="MFS"/>
    <property type="match status" value="1"/>
</dbReference>
<dbReference type="InterPro" id="IPR050189">
    <property type="entry name" value="MFS_Efflux_Transporters"/>
</dbReference>
<keyword evidence="2" id="KW-1003">Cell membrane</keyword>
<evidence type="ECO:0000256" key="4">
    <source>
        <dbReference type="ARBA" id="ARBA00022989"/>
    </source>
</evidence>
<dbReference type="AlphaFoldDB" id="A0A7V8HPB4"/>
<feature type="transmembrane region" description="Helical" evidence="6">
    <location>
        <begin position="346"/>
        <end position="368"/>
    </location>
</feature>
<feature type="transmembrane region" description="Helical" evidence="6">
    <location>
        <begin position="214"/>
        <end position="235"/>
    </location>
</feature>
<gene>
    <name evidence="8" type="ORF">BPULL_0469</name>
</gene>
<keyword evidence="4 6" id="KW-1133">Transmembrane helix</keyword>
<dbReference type="CDD" id="cd17324">
    <property type="entry name" value="MFS_NepI_like"/>
    <property type="match status" value="1"/>
</dbReference>
<dbReference type="Gene3D" id="1.20.1250.20">
    <property type="entry name" value="MFS general substrate transporter like domains"/>
    <property type="match status" value="1"/>
</dbReference>
<dbReference type="Proteomes" id="UP000029109">
    <property type="component" value="Unassembled WGS sequence"/>
</dbReference>
<evidence type="ECO:0000256" key="3">
    <source>
        <dbReference type="ARBA" id="ARBA00022692"/>
    </source>
</evidence>
<proteinExistence type="predicted"/>
<feature type="transmembrane region" description="Helical" evidence="6">
    <location>
        <begin position="247"/>
        <end position="270"/>
    </location>
</feature>
<feature type="transmembrane region" description="Helical" evidence="6">
    <location>
        <begin position="291"/>
        <end position="320"/>
    </location>
</feature>
<dbReference type="InterPro" id="IPR011701">
    <property type="entry name" value="MFS"/>
</dbReference>
<feature type="transmembrane region" description="Helical" evidence="6">
    <location>
        <begin position="142"/>
        <end position="160"/>
    </location>
</feature>
<evidence type="ECO:0000313" key="8">
    <source>
        <dbReference type="EMBL" id="KFI80926.1"/>
    </source>
</evidence>
<keyword evidence="5 6" id="KW-0472">Membrane</keyword>
<evidence type="ECO:0000256" key="2">
    <source>
        <dbReference type="ARBA" id="ARBA00022475"/>
    </source>
</evidence>
<keyword evidence="3 6" id="KW-0812">Transmembrane</keyword>
<dbReference type="InterPro" id="IPR036259">
    <property type="entry name" value="MFS_trans_sf"/>
</dbReference>
<dbReference type="GO" id="GO:0005886">
    <property type="term" value="C:plasma membrane"/>
    <property type="evidence" value="ECO:0007669"/>
    <property type="project" value="UniProtKB-SubCell"/>
</dbReference>
<dbReference type="EMBL" id="JGZJ01000010">
    <property type="protein sequence ID" value="KFI80926.1"/>
    <property type="molecule type" value="Genomic_DNA"/>
</dbReference>